<organism evidence="1">
    <name type="scientific">marine sediment metagenome</name>
    <dbReference type="NCBI Taxonomy" id="412755"/>
    <lineage>
        <taxon>unclassified sequences</taxon>
        <taxon>metagenomes</taxon>
        <taxon>ecological metagenomes</taxon>
    </lineage>
</organism>
<comment type="caution">
    <text evidence="1">The sequence shown here is derived from an EMBL/GenBank/DDBJ whole genome shotgun (WGS) entry which is preliminary data.</text>
</comment>
<proteinExistence type="predicted"/>
<gene>
    <name evidence="1" type="ORF">LCGC14_0434930</name>
</gene>
<reference evidence="1" key="1">
    <citation type="journal article" date="2015" name="Nature">
        <title>Complex archaea that bridge the gap between prokaryotes and eukaryotes.</title>
        <authorList>
            <person name="Spang A."/>
            <person name="Saw J.H."/>
            <person name="Jorgensen S.L."/>
            <person name="Zaremba-Niedzwiedzka K."/>
            <person name="Martijn J."/>
            <person name="Lind A.E."/>
            <person name="van Eijk R."/>
            <person name="Schleper C."/>
            <person name="Guy L."/>
            <person name="Ettema T.J."/>
        </authorList>
    </citation>
    <scope>NUCLEOTIDE SEQUENCE</scope>
</reference>
<accession>A0A0F9V905</accession>
<evidence type="ECO:0000313" key="1">
    <source>
        <dbReference type="EMBL" id="KKN70046.1"/>
    </source>
</evidence>
<protein>
    <submittedName>
        <fullName evidence="1">Uncharacterized protein</fullName>
    </submittedName>
</protein>
<sequence>MGLFNLKEINSMKIEHQGIPHNAGITVEKAKTILREGEIGGKAISKKQKRFFGFVAGGGKPTRV</sequence>
<dbReference type="AlphaFoldDB" id="A0A0F9V905"/>
<dbReference type="EMBL" id="LAZR01000412">
    <property type="protein sequence ID" value="KKN70046.1"/>
    <property type="molecule type" value="Genomic_DNA"/>
</dbReference>
<name>A0A0F9V905_9ZZZZ</name>